<evidence type="ECO:0000256" key="3">
    <source>
        <dbReference type="ARBA" id="ARBA00022553"/>
    </source>
</evidence>
<dbReference type="Pfam" id="PF02518">
    <property type="entry name" value="HATPase_c"/>
    <property type="match status" value="1"/>
</dbReference>
<dbReference type="STRING" id="688867.SAMN05660236_2440"/>
<evidence type="ECO:0000259" key="7">
    <source>
        <dbReference type="PROSITE" id="PS50113"/>
    </source>
</evidence>
<dbReference type="SMART" id="SM00387">
    <property type="entry name" value="HATPase_c"/>
    <property type="match status" value="1"/>
</dbReference>
<dbReference type="SMART" id="SM00091">
    <property type="entry name" value="PAS"/>
    <property type="match status" value="3"/>
</dbReference>
<evidence type="ECO:0000256" key="5">
    <source>
        <dbReference type="ARBA" id="ARBA00022777"/>
    </source>
</evidence>
<dbReference type="AlphaFoldDB" id="A0A1T5KQV1"/>
<dbReference type="Gene3D" id="1.10.287.130">
    <property type="match status" value="1"/>
</dbReference>
<dbReference type="Gene3D" id="3.30.450.20">
    <property type="entry name" value="PAS domain"/>
    <property type="match status" value="4"/>
</dbReference>
<dbReference type="Proteomes" id="UP000190961">
    <property type="component" value="Unassembled WGS sequence"/>
</dbReference>
<dbReference type="SUPFAM" id="SSF47384">
    <property type="entry name" value="Homodimeric domain of signal transducing histidine kinase"/>
    <property type="match status" value="1"/>
</dbReference>
<dbReference type="InterPro" id="IPR013656">
    <property type="entry name" value="PAS_4"/>
</dbReference>
<keyword evidence="4" id="KW-0808">Transferase</keyword>
<feature type="domain" description="PAC" evidence="7">
    <location>
        <begin position="517"/>
        <end position="570"/>
    </location>
</feature>
<dbReference type="SMART" id="SM00388">
    <property type="entry name" value="HisKA"/>
    <property type="match status" value="1"/>
</dbReference>
<name>A0A1T5KQV1_9BACT</name>
<dbReference type="InterPro" id="IPR035965">
    <property type="entry name" value="PAS-like_dom_sf"/>
</dbReference>
<protein>
    <recommendedName>
        <fullName evidence="2">histidine kinase</fullName>
        <ecNumber evidence="2">2.7.13.3</ecNumber>
    </recommendedName>
</protein>
<organism evidence="8 9">
    <name type="scientific">Ohtaekwangia koreensis</name>
    <dbReference type="NCBI Taxonomy" id="688867"/>
    <lineage>
        <taxon>Bacteria</taxon>
        <taxon>Pseudomonadati</taxon>
        <taxon>Bacteroidota</taxon>
        <taxon>Cytophagia</taxon>
        <taxon>Cytophagales</taxon>
        <taxon>Fulvivirgaceae</taxon>
        <taxon>Ohtaekwangia</taxon>
    </lineage>
</organism>
<dbReference type="NCBIfam" id="TIGR00229">
    <property type="entry name" value="sensory_box"/>
    <property type="match status" value="2"/>
</dbReference>
<evidence type="ECO:0000256" key="4">
    <source>
        <dbReference type="ARBA" id="ARBA00022679"/>
    </source>
</evidence>
<dbReference type="InterPro" id="IPR000014">
    <property type="entry name" value="PAS"/>
</dbReference>
<evidence type="ECO:0000256" key="1">
    <source>
        <dbReference type="ARBA" id="ARBA00000085"/>
    </source>
</evidence>
<dbReference type="InterPro" id="IPR003661">
    <property type="entry name" value="HisK_dim/P_dom"/>
</dbReference>
<dbReference type="SUPFAM" id="SSF55874">
    <property type="entry name" value="ATPase domain of HSP90 chaperone/DNA topoisomerase II/histidine kinase"/>
    <property type="match status" value="1"/>
</dbReference>
<dbReference type="InterPro" id="IPR052162">
    <property type="entry name" value="Sensor_kinase/Photoreceptor"/>
</dbReference>
<dbReference type="PROSITE" id="PS50113">
    <property type="entry name" value="PAC"/>
    <property type="match status" value="1"/>
</dbReference>
<gene>
    <name evidence="8" type="ORF">SAMN05660236_2440</name>
</gene>
<evidence type="ECO:0000259" key="6">
    <source>
        <dbReference type="PROSITE" id="PS50109"/>
    </source>
</evidence>
<feature type="domain" description="Histidine kinase" evidence="6">
    <location>
        <begin position="592"/>
        <end position="820"/>
    </location>
</feature>
<keyword evidence="5" id="KW-0418">Kinase</keyword>
<reference evidence="8 9" key="1">
    <citation type="submission" date="2017-02" db="EMBL/GenBank/DDBJ databases">
        <authorList>
            <person name="Peterson S.W."/>
        </authorList>
    </citation>
    <scope>NUCLEOTIDE SEQUENCE [LARGE SCALE GENOMIC DNA]</scope>
    <source>
        <strain evidence="8 9">DSM 25262</strain>
    </source>
</reference>
<dbReference type="InterPro" id="IPR005467">
    <property type="entry name" value="His_kinase_dom"/>
</dbReference>
<dbReference type="PROSITE" id="PS50109">
    <property type="entry name" value="HIS_KIN"/>
    <property type="match status" value="1"/>
</dbReference>
<dbReference type="PRINTS" id="PR00344">
    <property type="entry name" value="BCTRLSENSOR"/>
</dbReference>
<dbReference type="EC" id="2.7.13.3" evidence="2"/>
<dbReference type="InterPro" id="IPR000700">
    <property type="entry name" value="PAS-assoc_C"/>
</dbReference>
<dbReference type="Gene3D" id="3.30.565.10">
    <property type="entry name" value="Histidine kinase-like ATPase, C-terminal domain"/>
    <property type="match status" value="1"/>
</dbReference>
<evidence type="ECO:0000313" key="9">
    <source>
        <dbReference type="Proteomes" id="UP000190961"/>
    </source>
</evidence>
<sequence>MIGHTEIKYHFLEGGGEMGELTRTFDWASTPVGAVDTWPRELQAVVGVILHSGFPMFLWWGDEMIQFYNDAYRPSLGNEGKHPEALGQKAIDCWPEIWSIIYPLILQVKNENKSFFLEDQLVPIFRNGKIEDVYWTFSYSSVIGETGTIDGVLVVCTETTRKVNLLKEIEQSRERLRLSESNFKRIILQAPVAMCILKGPKHVVEIANERMYKLWGKPERTFLGKPIFNELQEAKYEGFEALLDNVYKTGETFTAYGAPVTLFREDKTETVYVHFVYEALREGDNSISGVMVVAVEVTEEILTRKKLEESENQVRSLVESAPFPIGVYVGREMRIALVNQAIIDVWGKGPHMVGKTYYEVLPELDSQQIYPKLDRVYTTGVPYHARNERVDLMVDGELQTYYFNYSFTPLFDAKGNVYGVMNTAAEVTDLIIAKQQVERSESNFRNMVKQAPVAMCIMLGPDHVVEVANDLIIELWGKPAEEVMNRPIFEGLPDARNQGLEELMDGVYTTGNAFYANERPVTLLRKGKYETIYQNFAYEPYRDSDGTILGVLAITIDVTQQVKARLEIEEVVAERTADLQKSNAELSQFAYITSHDLQEPARKISTFTEMLTNALGETIDPRARLYLQKIESSASRMLTLIRDILALSQLSKNTYQFETVDLNDTLSEIVNDYELLIEQKDCEIISDHLPSIEAIPVQMSQLFGNLISNALKFSIPGNKNCIRIASQALREYERVEYPDLKPFMAYYKISFSDNGIGFNQEYAQQIFNIFQRLHSKADYQGTGIGLAMCKKIAENHSGHISATSVQGDGATFTVILPVSQRNHA</sequence>
<evidence type="ECO:0000313" key="8">
    <source>
        <dbReference type="EMBL" id="SKC65668.1"/>
    </source>
</evidence>
<accession>A0A1T5KQV1</accession>
<dbReference type="InterPro" id="IPR036097">
    <property type="entry name" value="HisK_dim/P_sf"/>
</dbReference>
<dbReference type="Pfam" id="PF00512">
    <property type="entry name" value="HisKA"/>
    <property type="match status" value="1"/>
</dbReference>
<keyword evidence="3" id="KW-0597">Phosphoprotein</keyword>
<dbReference type="InterPro" id="IPR003594">
    <property type="entry name" value="HATPase_dom"/>
</dbReference>
<comment type="catalytic activity">
    <reaction evidence="1">
        <text>ATP + protein L-histidine = ADP + protein N-phospho-L-histidine.</text>
        <dbReference type="EC" id="2.7.13.3"/>
    </reaction>
</comment>
<dbReference type="PANTHER" id="PTHR43304">
    <property type="entry name" value="PHYTOCHROME-LIKE PROTEIN CPH1"/>
    <property type="match status" value="1"/>
</dbReference>
<proteinExistence type="predicted"/>
<dbReference type="PANTHER" id="PTHR43304:SF1">
    <property type="entry name" value="PAC DOMAIN-CONTAINING PROTEIN"/>
    <property type="match status" value="1"/>
</dbReference>
<dbReference type="CDD" id="cd00082">
    <property type="entry name" value="HisKA"/>
    <property type="match status" value="1"/>
</dbReference>
<dbReference type="SUPFAM" id="SSF55785">
    <property type="entry name" value="PYP-like sensor domain (PAS domain)"/>
    <property type="match status" value="4"/>
</dbReference>
<keyword evidence="9" id="KW-1185">Reference proteome</keyword>
<dbReference type="Pfam" id="PF13426">
    <property type="entry name" value="PAS_9"/>
    <property type="match status" value="1"/>
</dbReference>
<dbReference type="RefSeq" id="WP_079686894.1">
    <property type="nucleotide sequence ID" value="NZ_FUZU01000001.1"/>
</dbReference>
<dbReference type="InterPro" id="IPR036890">
    <property type="entry name" value="HATPase_C_sf"/>
</dbReference>
<dbReference type="EMBL" id="FUZU01000001">
    <property type="protein sequence ID" value="SKC65668.1"/>
    <property type="molecule type" value="Genomic_DNA"/>
</dbReference>
<dbReference type="InterPro" id="IPR004358">
    <property type="entry name" value="Sig_transdc_His_kin-like_C"/>
</dbReference>
<evidence type="ECO:0000256" key="2">
    <source>
        <dbReference type="ARBA" id="ARBA00012438"/>
    </source>
</evidence>
<dbReference type="Pfam" id="PF08448">
    <property type="entry name" value="PAS_4"/>
    <property type="match status" value="2"/>
</dbReference>
<dbReference type="GO" id="GO:0000155">
    <property type="term" value="F:phosphorelay sensor kinase activity"/>
    <property type="evidence" value="ECO:0007669"/>
    <property type="project" value="InterPro"/>
</dbReference>
<dbReference type="OrthoDB" id="9766459at2"/>